<evidence type="ECO:0000313" key="5">
    <source>
        <dbReference type="Proteomes" id="UP000722336"/>
    </source>
</evidence>
<proteinExistence type="predicted"/>
<feature type="transmembrane region" description="Helical" evidence="1">
    <location>
        <begin position="86"/>
        <end position="107"/>
    </location>
</feature>
<dbReference type="PANTHER" id="PTHR30273">
    <property type="entry name" value="PERIPLASMIC SIGNAL SENSOR AND SIGMA FACTOR ACTIVATOR FECR-RELATED"/>
    <property type="match status" value="1"/>
</dbReference>
<feature type="domain" description="FecR protein" evidence="2">
    <location>
        <begin position="116"/>
        <end position="212"/>
    </location>
</feature>
<keyword evidence="1" id="KW-0472">Membrane</keyword>
<dbReference type="InterPro" id="IPR006860">
    <property type="entry name" value="FecR"/>
</dbReference>
<dbReference type="RefSeq" id="WP_218443972.1">
    <property type="nucleotide sequence ID" value="NZ_JAGSPA010000001.1"/>
</dbReference>
<dbReference type="InterPro" id="IPR032623">
    <property type="entry name" value="FecR_N"/>
</dbReference>
<name>A0ABS6SB33_9SPHN</name>
<feature type="domain" description="FecR N-terminal" evidence="3">
    <location>
        <begin position="12"/>
        <end position="52"/>
    </location>
</feature>
<keyword evidence="5" id="KW-1185">Reference proteome</keyword>
<sequence>MEIENRRDAADRAAAQWMARRDSGRFSQADADEFARWLAAHPAHAEAWSRYELLDEHLNAATALRFERELETLANAEVNAKPQRRWLVPAVGAVAAMGAAVIAISVMTDGAKPLSYETAHGERREVTLADGSVAALNSGSRLEVAFAGDERRVRLLSGEALFDVTRDAGRPFVVEGGPGVIHVVGTQFNVALASATGRDEALTVSVLSGVVRVSAARETFAAAMLLAGERLAMTHAGKALPKETFDAAFVTDWREGRARFAETPLRDVIAELNLHFSQPLALESAALGDVPVTGTFSLDAQDASVSALESALQLTAEPQADGRLVLTGNAD</sequence>
<dbReference type="InterPro" id="IPR012373">
    <property type="entry name" value="Ferrdict_sens_TM"/>
</dbReference>
<protein>
    <submittedName>
        <fullName evidence="4">FecR domain-containing protein</fullName>
    </submittedName>
</protein>
<dbReference type="EMBL" id="JAGSPA010000001">
    <property type="protein sequence ID" value="MBV7255624.1"/>
    <property type="molecule type" value="Genomic_DNA"/>
</dbReference>
<gene>
    <name evidence="4" type="ORF">KCG44_02360</name>
</gene>
<evidence type="ECO:0000256" key="1">
    <source>
        <dbReference type="SAM" id="Phobius"/>
    </source>
</evidence>
<dbReference type="Proteomes" id="UP000722336">
    <property type="component" value="Unassembled WGS sequence"/>
</dbReference>
<evidence type="ECO:0000259" key="3">
    <source>
        <dbReference type="Pfam" id="PF16220"/>
    </source>
</evidence>
<organism evidence="4 5">
    <name type="scientific">Pacificimonas pallii</name>
    <dbReference type="NCBI Taxonomy" id="2827236"/>
    <lineage>
        <taxon>Bacteria</taxon>
        <taxon>Pseudomonadati</taxon>
        <taxon>Pseudomonadota</taxon>
        <taxon>Alphaproteobacteria</taxon>
        <taxon>Sphingomonadales</taxon>
        <taxon>Sphingosinicellaceae</taxon>
        <taxon>Pacificimonas</taxon>
    </lineage>
</organism>
<dbReference type="Pfam" id="PF04773">
    <property type="entry name" value="FecR"/>
    <property type="match status" value="1"/>
</dbReference>
<keyword evidence="1" id="KW-0812">Transmembrane</keyword>
<comment type="caution">
    <text evidence="4">The sequence shown here is derived from an EMBL/GenBank/DDBJ whole genome shotgun (WGS) entry which is preliminary data.</text>
</comment>
<keyword evidence="1" id="KW-1133">Transmembrane helix</keyword>
<dbReference type="PANTHER" id="PTHR30273:SF2">
    <property type="entry name" value="PROTEIN FECR"/>
    <property type="match status" value="1"/>
</dbReference>
<accession>A0ABS6SB33</accession>
<dbReference type="PIRSF" id="PIRSF018266">
    <property type="entry name" value="FecR"/>
    <property type="match status" value="1"/>
</dbReference>
<dbReference type="Pfam" id="PF16220">
    <property type="entry name" value="DUF4880"/>
    <property type="match status" value="1"/>
</dbReference>
<reference evidence="4 5" key="1">
    <citation type="submission" date="2021-04" db="EMBL/GenBank/DDBJ databases">
        <authorList>
            <person name="Pira H."/>
            <person name="Risdian C."/>
            <person name="Wink J."/>
        </authorList>
    </citation>
    <scope>NUCLEOTIDE SEQUENCE [LARGE SCALE GENOMIC DNA]</scope>
    <source>
        <strain evidence="4 5">WHA3</strain>
    </source>
</reference>
<evidence type="ECO:0000313" key="4">
    <source>
        <dbReference type="EMBL" id="MBV7255624.1"/>
    </source>
</evidence>
<evidence type="ECO:0000259" key="2">
    <source>
        <dbReference type="Pfam" id="PF04773"/>
    </source>
</evidence>